<evidence type="ECO:0000256" key="17">
    <source>
        <dbReference type="SAM" id="SignalP"/>
    </source>
</evidence>
<comment type="subcellular location">
    <subcellularLocation>
        <location evidence="2">Endomembrane system</location>
        <topology evidence="2">Multi-pass membrane protein</topology>
    </subcellularLocation>
</comment>
<dbReference type="Pfam" id="PF11145">
    <property type="entry name" value="DUF2921"/>
    <property type="match status" value="2"/>
</dbReference>
<dbReference type="OrthoDB" id="9984778at2759"/>
<dbReference type="Pfam" id="PF13639">
    <property type="entry name" value="zf-RING_2"/>
    <property type="match status" value="1"/>
</dbReference>
<comment type="caution">
    <text evidence="19">The sequence shown here is derived from an EMBL/GenBank/DDBJ whole genome shotgun (WGS) entry which is preliminary data.</text>
</comment>
<keyword evidence="8 17" id="KW-0732">Signal</keyword>
<feature type="transmembrane region" description="Helical" evidence="16">
    <location>
        <begin position="434"/>
        <end position="456"/>
    </location>
</feature>
<dbReference type="PANTHER" id="PTHR22763:SF162">
    <property type="entry name" value="TRANSMEMBRANE E3 UBIQUITIN-PROTEIN LIGASE 1"/>
    <property type="match status" value="1"/>
</dbReference>
<evidence type="ECO:0000256" key="12">
    <source>
        <dbReference type="ARBA" id="ARBA00022989"/>
    </source>
</evidence>
<dbReference type="InterPro" id="IPR021319">
    <property type="entry name" value="DUF2921"/>
</dbReference>
<keyword evidence="11" id="KW-0862">Zinc</keyword>
<keyword evidence="13 16" id="KW-0472">Membrane</keyword>
<evidence type="ECO:0000256" key="11">
    <source>
        <dbReference type="ARBA" id="ARBA00022833"/>
    </source>
</evidence>
<proteinExistence type="predicted"/>
<dbReference type="InterPro" id="IPR001841">
    <property type="entry name" value="Znf_RING"/>
</dbReference>
<evidence type="ECO:0000256" key="16">
    <source>
        <dbReference type="SAM" id="Phobius"/>
    </source>
</evidence>
<feature type="transmembrane region" description="Helical" evidence="16">
    <location>
        <begin position="463"/>
        <end position="481"/>
    </location>
</feature>
<dbReference type="SMART" id="SM00184">
    <property type="entry name" value="RING"/>
    <property type="match status" value="1"/>
</dbReference>
<feature type="compositionally biased region" description="Low complexity" evidence="15">
    <location>
        <begin position="516"/>
        <end position="540"/>
    </location>
</feature>
<gene>
    <name evidence="19" type="ORF">Amon01_000544200</name>
</gene>
<dbReference type="GO" id="GO:0012505">
    <property type="term" value="C:endomembrane system"/>
    <property type="evidence" value="ECO:0007669"/>
    <property type="project" value="UniProtKB-SubCell"/>
</dbReference>
<dbReference type="InterPro" id="IPR013083">
    <property type="entry name" value="Znf_RING/FYVE/PHD"/>
</dbReference>
<keyword evidence="20" id="KW-1185">Reference proteome</keyword>
<feature type="transmembrane region" description="Helical" evidence="16">
    <location>
        <begin position="402"/>
        <end position="422"/>
    </location>
</feature>
<sequence length="789" mass="90305">MPPFQQQWNRGQTMLFFFFIMYLMMSSPPEDAGFPPLKERREILNALNDELRTSREMILQDYSSGYGNLTGFKLSYDDAKSGKNASSWPFPDKSGLKFTEDEKFSILPNDVSSLAKQIWNTEESVVGAHEFKDSSKKHHDGVYWYNITGSVRGEFTQAEDRFTEISMPLPHHFKKYAEYRDSNNQIDLGDPTQDSSSEQKAAELELPIGKDGNITYSSGLVKMEILNRNETSKSKDSTYVNLNLYLNNKKQNDDHTINLIGVYHQSTGNLVGVTRSAKFAGIYALPQLNLEDGCFYNQTQELLNVTTNLKQDVEFGRVEELLDESQKCEFITYMHFESTDLTQEDMKRIDTELSTPLGRPKKATPTLNITGGLVYSPDCGLLLNITPSGGSRKEVHYNELRNSIILAIGLFLIQVALFIRQMNSTNTPSTLSRIAFWTVAIINLVDGSLCMSALLCSMIFKSIYIQFAVLAFLAFICSSIYEMRYMIQIYLSQMNERTITWRTALQGTPIEERQEQNQQNQQNQEQGLPAPVTTPTPTAAPEDEQSVSASLYTRSFFGAVVFLFFLLNVLLWPRAQRTFFEYSICIIFNSYWIPQIYRNVIRGSRKSFTWEFIIGTSIVRLVPIIFISMFENPFHHRKDTRLVWLLTTLLAVQLIMLYLQELLGPRFFLPEKYLPKTYDYHPVLTTSDLESGYLDDEERNIVNHKCKVDCTICMQQFEVPIIDNSMASNNDGSADEGSSSSPLLASVNIIARRNYMVTPCKHIFHTECLENWMKYKLQCPVCRNTLPPL</sequence>
<dbReference type="EMBL" id="BSXU01003014">
    <property type="protein sequence ID" value="GMG39557.1"/>
    <property type="molecule type" value="Genomic_DNA"/>
</dbReference>
<evidence type="ECO:0000313" key="20">
    <source>
        <dbReference type="Proteomes" id="UP001165063"/>
    </source>
</evidence>
<dbReference type="InterPro" id="IPR050731">
    <property type="entry name" value="HRD1_E3_ubiq-ligases"/>
</dbReference>
<evidence type="ECO:0000256" key="14">
    <source>
        <dbReference type="PROSITE-ProRule" id="PRU00175"/>
    </source>
</evidence>
<evidence type="ECO:0000259" key="18">
    <source>
        <dbReference type="PROSITE" id="PS50089"/>
    </source>
</evidence>
<feature type="transmembrane region" description="Helical" evidence="16">
    <location>
        <begin position="551"/>
        <end position="572"/>
    </location>
</feature>
<keyword evidence="6 16" id="KW-0812">Transmembrane</keyword>
<dbReference type="Gene3D" id="3.30.40.10">
    <property type="entry name" value="Zinc/RING finger domain, C3HC4 (zinc finger)"/>
    <property type="match status" value="1"/>
</dbReference>
<dbReference type="AlphaFoldDB" id="A0A9W6Z0A3"/>
<dbReference type="Proteomes" id="UP001165063">
    <property type="component" value="Unassembled WGS sequence"/>
</dbReference>
<dbReference type="GO" id="GO:0008270">
    <property type="term" value="F:zinc ion binding"/>
    <property type="evidence" value="ECO:0007669"/>
    <property type="project" value="UniProtKB-KW"/>
</dbReference>
<organism evidence="19 20">
    <name type="scientific">Ambrosiozyma monospora</name>
    <name type="common">Yeast</name>
    <name type="synonym">Endomycopsis monosporus</name>
    <dbReference type="NCBI Taxonomy" id="43982"/>
    <lineage>
        <taxon>Eukaryota</taxon>
        <taxon>Fungi</taxon>
        <taxon>Dikarya</taxon>
        <taxon>Ascomycota</taxon>
        <taxon>Saccharomycotina</taxon>
        <taxon>Pichiomycetes</taxon>
        <taxon>Pichiales</taxon>
        <taxon>Pichiaceae</taxon>
        <taxon>Ambrosiozyma</taxon>
    </lineage>
</organism>
<evidence type="ECO:0000256" key="9">
    <source>
        <dbReference type="ARBA" id="ARBA00022771"/>
    </source>
</evidence>
<feature type="domain" description="RING-type" evidence="18">
    <location>
        <begin position="710"/>
        <end position="783"/>
    </location>
</feature>
<dbReference type="FunFam" id="3.30.40.10:FF:000626">
    <property type="entry name" value="Transmembrane ubiquitin ligase 1"/>
    <property type="match status" value="1"/>
</dbReference>
<feature type="signal peptide" evidence="17">
    <location>
        <begin position="1"/>
        <end position="26"/>
    </location>
</feature>
<dbReference type="PANTHER" id="PTHR22763">
    <property type="entry name" value="RING ZINC FINGER PROTEIN"/>
    <property type="match status" value="1"/>
</dbReference>
<name>A0A9W6Z0A3_AMBMO</name>
<dbReference type="GO" id="GO:0043161">
    <property type="term" value="P:proteasome-mediated ubiquitin-dependent protein catabolic process"/>
    <property type="evidence" value="ECO:0007669"/>
    <property type="project" value="TreeGrafter"/>
</dbReference>
<keyword evidence="5" id="KW-0808">Transferase</keyword>
<dbReference type="PROSITE" id="PS50089">
    <property type="entry name" value="ZF_RING_2"/>
    <property type="match status" value="1"/>
</dbReference>
<comment type="catalytic activity">
    <reaction evidence="1">
        <text>S-ubiquitinyl-[E2 ubiquitin-conjugating enzyme]-L-cysteine + [acceptor protein]-L-lysine = [E2 ubiquitin-conjugating enzyme]-L-cysteine + N(6)-ubiquitinyl-[acceptor protein]-L-lysine.</text>
        <dbReference type="EC" id="2.3.2.27"/>
    </reaction>
</comment>
<evidence type="ECO:0000256" key="7">
    <source>
        <dbReference type="ARBA" id="ARBA00022723"/>
    </source>
</evidence>
<evidence type="ECO:0000256" key="2">
    <source>
        <dbReference type="ARBA" id="ARBA00004127"/>
    </source>
</evidence>
<evidence type="ECO:0000256" key="15">
    <source>
        <dbReference type="SAM" id="MobiDB-lite"/>
    </source>
</evidence>
<protein>
    <recommendedName>
        <fullName evidence="4">RING-type E3 ubiquitin transferase</fullName>
        <ecNumber evidence="4">2.3.2.27</ecNumber>
    </recommendedName>
</protein>
<comment type="pathway">
    <text evidence="3">Protein modification; protein ubiquitination.</text>
</comment>
<dbReference type="GO" id="GO:0061630">
    <property type="term" value="F:ubiquitin protein ligase activity"/>
    <property type="evidence" value="ECO:0007669"/>
    <property type="project" value="UniProtKB-EC"/>
</dbReference>
<evidence type="ECO:0000256" key="8">
    <source>
        <dbReference type="ARBA" id="ARBA00022729"/>
    </source>
</evidence>
<feature type="transmembrane region" description="Helical" evidence="16">
    <location>
        <begin position="642"/>
        <end position="659"/>
    </location>
</feature>
<evidence type="ECO:0000256" key="1">
    <source>
        <dbReference type="ARBA" id="ARBA00000900"/>
    </source>
</evidence>
<keyword evidence="7" id="KW-0479">Metal-binding</keyword>
<dbReference type="SUPFAM" id="SSF57850">
    <property type="entry name" value="RING/U-box"/>
    <property type="match status" value="1"/>
</dbReference>
<evidence type="ECO:0000256" key="10">
    <source>
        <dbReference type="ARBA" id="ARBA00022786"/>
    </source>
</evidence>
<evidence type="ECO:0000256" key="13">
    <source>
        <dbReference type="ARBA" id="ARBA00023136"/>
    </source>
</evidence>
<keyword evidence="10" id="KW-0833">Ubl conjugation pathway</keyword>
<dbReference type="GO" id="GO:0044695">
    <property type="term" value="C:Dsc E3 ubiquitin ligase complex"/>
    <property type="evidence" value="ECO:0007669"/>
    <property type="project" value="TreeGrafter"/>
</dbReference>
<evidence type="ECO:0000256" key="6">
    <source>
        <dbReference type="ARBA" id="ARBA00022692"/>
    </source>
</evidence>
<accession>A0A9W6Z0A3</accession>
<keyword evidence="12 16" id="KW-1133">Transmembrane helix</keyword>
<keyword evidence="9 14" id="KW-0863">Zinc-finger</keyword>
<feature type="transmembrane region" description="Helical" evidence="16">
    <location>
        <begin position="579"/>
        <end position="597"/>
    </location>
</feature>
<reference evidence="19" key="1">
    <citation type="submission" date="2023-04" db="EMBL/GenBank/DDBJ databases">
        <title>Ambrosiozyma monospora NBRC 1965.</title>
        <authorList>
            <person name="Ichikawa N."/>
            <person name="Sato H."/>
            <person name="Tonouchi N."/>
        </authorList>
    </citation>
    <scope>NUCLEOTIDE SEQUENCE</scope>
    <source>
        <strain evidence="19">NBRC 1965</strain>
    </source>
</reference>
<dbReference type="EC" id="2.3.2.27" evidence="4"/>
<evidence type="ECO:0000256" key="4">
    <source>
        <dbReference type="ARBA" id="ARBA00012483"/>
    </source>
</evidence>
<evidence type="ECO:0000313" key="19">
    <source>
        <dbReference type="EMBL" id="GMG39557.1"/>
    </source>
</evidence>
<feature type="region of interest" description="Disordered" evidence="15">
    <location>
        <begin position="513"/>
        <end position="542"/>
    </location>
</feature>
<evidence type="ECO:0000256" key="3">
    <source>
        <dbReference type="ARBA" id="ARBA00004906"/>
    </source>
</evidence>
<feature type="chain" id="PRO_5040798410" description="RING-type E3 ubiquitin transferase" evidence="17">
    <location>
        <begin position="27"/>
        <end position="789"/>
    </location>
</feature>
<evidence type="ECO:0000256" key="5">
    <source>
        <dbReference type="ARBA" id="ARBA00022679"/>
    </source>
</evidence>
<feature type="transmembrane region" description="Helical" evidence="16">
    <location>
        <begin position="609"/>
        <end position="630"/>
    </location>
</feature>